<organism evidence="2 3">
    <name type="scientific">Rotaria magnacalcarata</name>
    <dbReference type="NCBI Taxonomy" id="392030"/>
    <lineage>
        <taxon>Eukaryota</taxon>
        <taxon>Metazoa</taxon>
        <taxon>Spiralia</taxon>
        <taxon>Gnathifera</taxon>
        <taxon>Rotifera</taxon>
        <taxon>Eurotatoria</taxon>
        <taxon>Bdelloidea</taxon>
        <taxon>Philodinida</taxon>
        <taxon>Philodinidae</taxon>
        <taxon>Rotaria</taxon>
    </lineage>
</organism>
<evidence type="ECO:0000313" key="1">
    <source>
        <dbReference type="EMBL" id="CAF4574926.1"/>
    </source>
</evidence>
<dbReference type="Proteomes" id="UP000676336">
    <property type="component" value="Unassembled WGS sequence"/>
</dbReference>
<comment type="caution">
    <text evidence="2">The sequence shown here is derived from an EMBL/GenBank/DDBJ whole genome shotgun (WGS) entry which is preliminary data.</text>
</comment>
<accession>A0A8S3CBA1</accession>
<sequence length="80" mass="8146">SYFQASGLTSLGISNRAFSLALRIQPQKLSGTLAHLSTSSLGTGSQCFPLLGFASNGAIVAQVLINNNTVVSATGPILPV</sequence>
<name>A0A8S3CBA1_9BILA</name>
<feature type="non-terminal residue" evidence="2">
    <location>
        <position position="80"/>
    </location>
</feature>
<dbReference type="AlphaFoldDB" id="A0A8S3CBA1"/>
<gene>
    <name evidence="1" type="ORF">SMN809_LOCUS38020</name>
    <name evidence="2" type="ORF">SMN809_LOCUS51887</name>
</gene>
<proteinExistence type="predicted"/>
<evidence type="ECO:0000313" key="3">
    <source>
        <dbReference type="Proteomes" id="UP000676336"/>
    </source>
</evidence>
<dbReference type="EMBL" id="CAJOBI010174974">
    <property type="protein sequence ID" value="CAF4903926.1"/>
    <property type="molecule type" value="Genomic_DNA"/>
</dbReference>
<feature type="non-terminal residue" evidence="2">
    <location>
        <position position="1"/>
    </location>
</feature>
<protein>
    <submittedName>
        <fullName evidence="2">Uncharacterized protein</fullName>
    </submittedName>
</protein>
<reference evidence="2" key="1">
    <citation type="submission" date="2021-02" db="EMBL/GenBank/DDBJ databases">
        <authorList>
            <person name="Nowell W R."/>
        </authorList>
    </citation>
    <scope>NUCLEOTIDE SEQUENCE</scope>
</reference>
<evidence type="ECO:0000313" key="2">
    <source>
        <dbReference type="EMBL" id="CAF4903926.1"/>
    </source>
</evidence>
<dbReference type="EMBL" id="CAJOBI010098173">
    <property type="protein sequence ID" value="CAF4574926.1"/>
    <property type="molecule type" value="Genomic_DNA"/>
</dbReference>